<feature type="compositionally biased region" description="Polar residues" evidence="3">
    <location>
        <begin position="257"/>
        <end position="270"/>
    </location>
</feature>
<keyword evidence="1 2" id="KW-0694">RNA-binding</keyword>
<dbReference type="PANTHER" id="PTHR10693:SF29">
    <property type="entry name" value="GB|AAD20086.1"/>
    <property type="match status" value="1"/>
</dbReference>
<dbReference type="SUPFAM" id="SSF54928">
    <property type="entry name" value="RNA-binding domain, RBD"/>
    <property type="match status" value="1"/>
</dbReference>
<accession>A0A833UKI5</accession>
<dbReference type="Pfam" id="PF00076">
    <property type="entry name" value="RRM_1"/>
    <property type="match status" value="1"/>
</dbReference>
<evidence type="ECO:0000259" key="4">
    <source>
        <dbReference type="PROSITE" id="PS50102"/>
    </source>
</evidence>
<evidence type="ECO:0000313" key="7">
    <source>
        <dbReference type="Proteomes" id="UP000619265"/>
    </source>
</evidence>
<feature type="domain" description="RRM" evidence="4">
    <location>
        <begin position="314"/>
        <end position="391"/>
    </location>
</feature>
<dbReference type="PROSITE" id="PS50177">
    <property type="entry name" value="NTF2_DOMAIN"/>
    <property type="match status" value="1"/>
</dbReference>
<feature type="region of interest" description="Disordered" evidence="3">
    <location>
        <begin position="257"/>
        <end position="279"/>
    </location>
</feature>
<dbReference type="InterPro" id="IPR032710">
    <property type="entry name" value="NTF2-like_dom_sf"/>
</dbReference>
<dbReference type="CDD" id="cd00780">
    <property type="entry name" value="NTF2"/>
    <property type="match status" value="1"/>
</dbReference>
<reference evidence="6" key="2">
    <citation type="submission" date="2020-03" db="EMBL/GenBank/DDBJ databases">
        <title>Walnut 2.0.</title>
        <authorList>
            <person name="Marrano A."/>
            <person name="Britton M."/>
            <person name="Zimin A.V."/>
            <person name="Zaini P.A."/>
            <person name="Workman R."/>
            <person name="Puiu D."/>
            <person name="Bianco L."/>
            <person name="Allen B.J."/>
            <person name="Troggio M."/>
            <person name="Leslie C.A."/>
            <person name="Timp W."/>
            <person name="Dendekar A."/>
            <person name="Salzberg S.L."/>
            <person name="Neale D.B."/>
        </authorList>
    </citation>
    <scope>NUCLEOTIDE SEQUENCE</scope>
    <source>
        <tissue evidence="6">Leaves</tissue>
    </source>
</reference>
<dbReference type="Gene3D" id="3.30.70.330">
    <property type="match status" value="1"/>
</dbReference>
<protein>
    <recommendedName>
        <fullName evidence="8">G3BP-like protein</fullName>
    </recommendedName>
</protein>
<dbReference type="InterPro" id="IPR039539">
    <property type="entry name" value="Ras_GTPase_bind_prot"/>
</dbReference>
<dbReference type="CDD" id="cd00590">
    <property type="entry name" value="RRM_SF"/>
    <property type="match status" value="1"/>
</dbReference>
<dbReference type="Gene3D" id="3.10.450.50">
    <property type="match status" value="1"/>
</dbReference>
<comment type="caution">
    <text evidence="6">The sequence shown here is derived from an EMBL/GenBank/DDBJ whole genome shotgun (WGS) entry which is preliminary data.</text>
</comment>
<dbReference type="GO" id="GO:0003723">
    <property type="term" value="F:RNA binding"/>
    <property type="evidence" value="ECO:0007669"/>
    <property type="project" value="UniProtKB-UniRule"/>
</dbReference>
<dbReference type="InterPro" id="IPR035979">
    <property type="entry name" value="RBD_domain_sf"/>
</dbReference>
<evidence type="ECO:0000256" key="2">
    <source>
        <dbReference type="PROSITE-ProRule" id="PRU00176"/>
    </source>
</evidence>
<evidence type="ECO:0008006" key="8">
    <source>
        <dbReference type="Google" id="ProtNLM"/>
    </source>
</evidence>
<dbReference type="Proteomes" id="UP000619265">
    <property type="component" value="Unassembled WGS sequence"/>
</dbReference>
<reference evidence="6" key="1">
    <citation type="submission" date="2015-10" db="EMBL/GenBank/DDBJ databases">
        <authorList>
            <person name="Martinez-Garcia P.J."/>
            <person name="Crepeau M.W."/>
            <person name="Puiu D."/>
            <person name="Gonzalez-Ibeas D."/>
            <person name="Whalen J."/>
            <person name="Stevens K."/>
            <person name="Paul R."/>
            <person name="Butterfield T."/>
            <person name="Britton M."/>
            <person name="Reagan R."/>
            <person name="Chakraborty S."/>
            <person name="Walawage S.L."/>
            <person name="Vasquez-Gross H.A."/>
            <person name="Cardeno C."/>
            <person name="Famula R."/>
            <person name="Pratt K."/>
            <person name="Kuruganti S."/>
            <person name="Aradhya M.K."/>
            <person name="Leslie C.A."/>
            <person name="Dandekar A.M."/>
            <person name="Salzberg S.L."/>
            <person name="Wegrzyn J.L."/>
            <person name="Langley C.H."/>
            <person name="Neale D.B."/>
        </authorList>
    </citation>
    <scope>NUCLEOTIDE SEQUENCE</scope>
    <source>
        <tissue evidence="6">Leaves</tissue>
    </source>
</reference>
<dbReference type="Gramene" id="Jr10_24720_p1">
    <property type="protein sequence ID" value="cds.Jr10_24720_p1"/>
    <property type="gene ID" value="Jr10_24720"/>
</dbReference>
<dbReference type="InterPro" id="IPR012677">
    <property type="entry name" value="Nucleotide-bd_a/b_plait_sf"/>
</dbReference>
<organism evidence="6 7">
    <name type="scientific">Juglans regia</name>
    <name type="common">English walnut</name>
    <dbReference type="NCBI Taxonomy" id="51240"/>
    <lineage>
        <taxon>Eukaryota</taxon>
        <taxon>Viridiplantae</taxon>
        <taxon>Streptophyta</taxon>
        <taxon>Embryophyta</taxon>
        <taxon>Tracheophyta</taxon>
        <taxon>Spermatophyta</taxon>
        <taxon>Magnoliopsida</taxon>
        <taxon>eudicotyledons</taxon>
        <taxon>Gunneridae</taxon>
        <taxon>Pentapetalae</taxon>
        <taxon>rosids</taxon>
        <taxon>fabids</taxon>
        <taxon>Fagales</taxon>
        <taxon>Juglandaceae</taxon>
        <taxon>Juglans</taxon>
    </lineage>
</organism>
<dbReference type="EMBL" id="LIHL02000010">
    <property type="protein sequence ID" value="KAF5459423.1"/>
    <property type="molecule type" value="Genomic_DNA"/>
</dbReference>
<dbReference type="SUPFAM" id="SSF54427">
    <property type="entry name" value="NTF2-like"/>
    <property type="match status" value="1"/>
</dbReference>
<evidence type="ECO:0000256" key="1">
    <source>
        <dbReference type="ARBA" id="ARBA00022884"/>
    </source>
</evidence>
<dbReference type="PANTHER" id="PTHR10693">
    <property type="entry name" value="RAS GTPASE-ACTIVATING PROTEIN-BINDING PROTEIN"/>
    <property type="match status" value="1"/>
</dbReference>
<dbReference type="InterPro" id="IPR000504">
    <property type="entry name" value="RRM_dom"/>
</dbReference>
<gene>
    <name evidence="6" type="ORF">F2P56_023371</name>
</gene>
<evidence type="ECO:0000313" key="6">
    <source>
        <dbReference type="EMBL" id="KAF5459423.1"/>
    </source>
</evidence>
<dbReference type="Pfam" id="PF02136">
    <property type="entry name" value="NTF2"/>
    <property type="match status" value="1"/>
</dbReference>
<dbReference type="GO" id="GO:0005737">
    <property type="term" value="C:cytoplasm"/>
    <property type="evidence" value="ECO:0007669"/>
    <property type="project" value="UniProtKB-ARBA"/>
</dbReference>
<evidence type="ECO:0000256" key="3">
    <source>
        <dbReference type="SAM" id="MobiDB-lite"/>
    </source>
</evidence>
<evidence type="ECO:0000259" key="5">
    <source>
        <dbReference type="PROSITE" id="PS50177"/>
    </source>
</evidence>
<feature type="domain" description="NTF2" evidence="5">
    <location>
        <begin position="14"/>
        <end position="128"/>
    </location>
</feature>
<dbReference type="AlphaFoldDB" id="A0A833UKI5"/>
<name>A0A833UKI5_JUGRE</name>
<dbReference type="SMART" id="SM00360">
    <property type="entry name" value="RRM"/>
    <property type="match status" value="1"/>
</dbReference>
<dbReference type="FunFam" id="3.10.450.50:FF:000003">
    <property type="entry name" value="Nuclear transport factor 2 family protein"/>
    <property type="match status" value="1"/>
</dbReference>
<dbReference type="InterPro" id="IPR018222">
    <property type="entry name" value="Nuclear_transport_factor_2_euk"/>
</dbReference>
<dbReference type="InterPro" id="IPR002075">
    <property type="entry name" value="NTF2_dom"/>
</dbReference>
<dbReference type="PROSITE" id="PS50102">
    <property type="entry name" value="RRM"/>
    <property type="match status" value="1"/>
</dbReference>
<sequence>MSSSYPGRVGATQVGSYFVGQYYLVLQQQPDRVHQFYTEGSTMIRVDGDSSESASAMLEIHTLLISLNFTAIEIKTINSLDSWNGGVLVMVSGLVKTRDFSGRRNFVQSFFLAPQEKGYFVLNDIFQFVDDGRIYQHQAPIPLEGNFDAQPNPSNTLPEPPAVSDYVEEAQDYVNSIHIEDDLVDKYSLPEQQQQEDYETEIVVEETPVEEPSPSFQSMVNTVHEAPAPAVEEPVGEAPKKTYASILRVSKGQTASSVASQPSLHKSSPAVSDWNHTPLPASQQSNFVPSFVPEAGVDAVEEGLTVEEEEGEPKSVYVRNLPSNVTEAEIEEEFKNFGQIIPDGIFIRLRKEIGFCYAFVEFEDLMGVQNALKASPIQLAGRQVYIEERRPNSSSAYRGGNLNVSSPNLWSVNIYVKYVDQEGVEEEEVTKQRPQRGVLVLGAWAGEAIRIVVNTTD</sequence>
<proteinExistence type="predicted"/>